<accession>A0A6P2BV88</accession>
<dbReference type="AlphaFoldDB" id="A0A6P2BV88"/>
<dbReference type="NCBIfam" id="TIGR02453">
    <property type="entry name" value="TIGR02453 family protein"/>
    <property type="match status" value="1"/>
</dbReference>
<name>A0A6P2BV88_9ACTN</name>
<organism evidence="1 2">
    <name type="scientific">Trebonia kvetii</name>
    <dbReference type="NCBI Taxonomy" id="2480626"/>
    <lineage>
        <taxon>Bacteria</taxon>
        <taxon>Bacillati</taxon>
        <taxon>Actinomycetota</taxon>
        <taxon>Actinomycetes</taxon>
        <taxon>Streptosporangiales</taxon>
        <taxon>Treboniaceae</taxon>
        <taxon>Trebonia</taxon>
    </lineage>
</organism>
<proteinExistence type="predicted"/>
<dbReference type="Pfam" id="PF09365">
    <property type="entry name" value="DUF2461"/>
    <property type="match status" value="1"/>
</dbReference>
<dbReference type="Proteomes" id="UP000460272">
    <property type="component" value="Unassembled WGS sequence"/>
</dbReference>
<evidence type="ECO:0000313" key="2">
    <source>
        <dbReference type="Proteomes" id="UP000460272"/>
    </source>
</evidence>
<dbReference type="RefSeq" id="WP_145855385.1">
    <property type="nucleotide sequence ID" value="NZ_RPFW01000004.1"/>
</dbReference>
<sequence length="206" mass="22702">MAFSGWPAEALAFYAGLEDDNSKEYWTSRKAVYQEKVLHPMEELLDELAPEFGEAKVFRPYRDIRFSHDKTPYKTHIGATLGGTSYVQLSADGLSAGAGRWHLEADELIRYRAGVAGPDGAELAAIVDALEKDGVEVHGHGTLKSTPRGYSADHPRIGLLRHKGLTTWQHWNPEPWLATSAASAKVGDFLRSSADLCDWLISHVGE</sequence>
<evidence type="ECO:0000313" key="1">
    <source>
        <dbReference type="EMBL" id="TVZ03022.1"/>
    </source>
</evidence>
<reference evidence="1 2" key="1">
    <citation type="submission" date="2018-11" db="EMBL/GenBank/DDBJ databases">
        <title>Trebonia kvetii gen.nov., sp.nov., a novel acidophilic actinobacterium, and proposal of the new actinobacterial family Treboniaceae fam. nov.</title>
        <authorList>
            <person name="Rapoport D."/>
            <person name="Sagova-Mareckova M."/>
            <person name="Sedlacek I."/>
            <person name="Provaznik J."/>
            <person name="Kralova S."/>
            <person name="Pavlinic D."/>
            <person name="Benes V."/>
            <person name="Kopecky J."/>
        </authorList>
    </citation>
    <scope>NUCLEOTIDE SEQUENCE [LARGE SCALE GENOMIC DNA]</scope>
    <source>
        <strain evidence="1 2">15Tr583</strain>
    </source>
</reference>
<dbReference type="InterPro" id="IPR015996">
    <property type="entry name" value="UCP028451"/>
</dbReference>
<dbReference type="OrthoDB" id="9794241at2"/>
<dbReference type="PANTHER" id="PTHR36452">
    <property type="entry name" value="CHROMOSOME 12, WHOLE GENOME SHOTGUN SEQUENCE"/>
    <property type="match status" value="1"/>
</dbReference>
<protein>
    <submittedName>
        <fullName evidence="1">DUF2461 domain-containing protein</fullName>
    </submittedName>
</protein>
<dbReference type="InterPro" id="IPR012808">
    <property type="entry name" value="CHP02453"/>
</dbReference>
<dbReference type="PIRSF" id="PIRSF028451">
    <property type="entry name" value="UCP028451"/>
    <property type="match status" value="1"/>
</dbReference>
<keyword evidence="2" id="KW-1185">Reference proteome</keyword>
<dbReference type="EMBL" id="RPFW01000004">
    <property type="protein sequence ID" value="TVZ03022.1"/>
    <property type="molecule type" value="Genomic_DNA"/>
</dbReference>
<gene>
    <name evidence="1" type="ORF">EAS64_21425</name>
</gene>
<comment type="caution">
    <text evidence="1">The sequence shown here is derived from an EMBL/GenBank/DDBJ whole genome shotgun (WGS) entry which is preliminary data.</text>
</comment>
<dbReference type="PANTHER" id="PTHR36452:SF1">
    <property type="entry name" value="DUF2461 DOMAIN-CONTAINING PROTEIN"/>
    <property type="match status" value="1"/>
</dbReference>